<name>A0ABN1JDX1_9CLOT</name>
<reference evidence="2 3" key="1">
    <citation type="journal article" date="2019" name="Int. J. Syst. Evol. Microbiol.">
        <title>The Global Catalogue of Microorganisms (GCM) 10K type strain sequencing project: providing services to taxonomists for standard genome sequencing and annotation.</title>
        <authorList>
            <consortium name="The Broad Institute Genomics Platform"/>
            <consortium name="The Broad Institute Genome Sequencing Center for Infectious Disease"/>
            <person name="Wu L."/>
            <person name="Ma J."/>
        </authorList>
    </citation>
    <scope>NUCLEOTIDE SEQUENCE [LARGE SCALE GENOMIC DNA]</scope>
    <source>
        <strain evidence="2 3">JCM 1407</strain>
    </source>
</reference>
<evidence type="ECO:0000259" key="1">
    <source>
        <dbReference type="PROSITE" id="PS51154"/>
    </source>
</evidence>
<dbReference type="CDD" id="cd02907">
    <property type="entry name" value="Macro_Af1521_BAL-like"/>
    <property type="match status" value="1"/>
</dbReference>
<evidence type="ECO:0000313" key="2">
    <source>
        <dbReference type="EMBL" id="GAA0736999.1"/>
    </source>
</evidence>
<dbReference type="Pfam" id="PF01661">
    <property type="entry name" value="Macro"/>
    <property type="match status" value="1"/>
</dbReference>
<dbReference type="InterPro" id="IPR002589">
    <property type="entry name" value="Macro_dom"/>
</dbReference>
<dbReference type="SUPFAM" id="SSF52949">
    <property type="entry name" value="Macro domain-like"/>
    <property type="match status" value="1"/>
</dbReference>
<dbReference type="EMBL" id="BAAACG010000008">
    <property type="protein sequence ID" value="GAA0736999.1"/>
    <property type="molecule type" value="Genomic_DNA"/>
</dbReference>
<accession>A0ABN1JDX1</accession>
<keyword evidence="3" id="KW-1185">Reference proteome</keyword>
<dbReference type="PROSITE" id="PS51154">
    <property type="entry name" value="MACRO"/>
    <property type="match status" value="1"/>
</dbReference>
<dbReference type="SMART" id="SM00506">
    <property type="entry name" value="A1pp"/>
    <property type="match status" value="1"/>
</dbReference>
<dbReference type="InterPro" id="IPR043472">
    <property type="entry name" value="Macro_dom-like"/>
</dbReference>
<dbReference type="Proteomes" id="UP001501510">
    <property type="component" value="Unassembled WGS sequence"/>
</dbReference>
<comment type="caution">
    <text evidence="2">The sequence shown here is derived from an EMBL/GenBank/DDBJ whole genome shotgun (WGS) entry which is preliminary data.</text>
</comment>
<organism evidence="2 3">
    <name type="scientific">Clostridium oceanicum</name>
    <dbReference type="NCBI Taxonomy" id="1543"/>
    <lineage>
        <taxon>Bacteria</taxon>
        <taxon>Bacillati</taxon>
        <taxon>Bacillota</taxon>
        <taxon>Clostridia</taxon>
        <taxon>Eubacteriales</taxon>
        <taxon>Clostridiaceae</taxon>
        <taxon>Clostridium</taxon>
    </lineage>
</organism>
<dbReference type="RefSeq" id="WP_343759989.1">
    <property type="nucleotide sequence ID" value="NZ_BAAACG010000008.1"/>
</dbReference>
<protein>
    <submittedName>
        <fullName evidence="2">Macro domain-containing protein</fullName>
    </submittedName>
</protein>
<dbReference type="PANTHER" id="PTHR11106">
    <property type="entry name" value="GANGLIOSIDE INDUCED DIFFERENTIATION ASSOCIATED PROTEIN 2-RELATED"/>
    <property type="match status" value="1"/>
</dbReference>
<gene>
    <name evidence="2" type="ORF">GCM10008906_12610</name>
</gene>
<dbReference type="Gene3D" id="3.40.220.10">
    <property type="entry name" value="Leucine Aminopeptidase, subunit E, domain 1"/>
    <property type="match status" value="1"/>
</dbReference>
<evidence type="ECO:0000313" key="3">
    <source>
        <dbReference type="Proteomes" id="UP001501510"/>
    </source>
</evidence>
<proteinExistence type="predicted"/>
<feature type="domain" description="Macro" evidence="1">
    <location>
        <begin position="1"/>
        <end position="178"/>
    </location>
</feature>
<sequence length="179" mass="19796">MIEEKGRKIIVKRGDITKENTDAIVNPANSSMEHGGGAAYAIVKAGGEKIQLDSNSIIEKTGYIPTGKAIITDGYKLPCKFVIHVVGPRMGEGNESEKLRKAINSVLILGDLYNLKSISIPAVSSGIFKFPKKECARILLETSLEFLKNRDTSIEKIFMCNRDKITYDIFCEAENKLKQ</sequence>